<dbReference type="InterPro" id="IPR045214">
    <property type="entry name" value="Surf1/Surf4"/>
</dbReference>
<reference evidence="8 9" key="1">
    <citation type="submission" date="2016-10" db="EMBL/GenBank/DDBJ databases">
        <authorList>
            <person name="de Groot N.N."/>
        </authorList>
    </citation>
    <scope>NUCLEOTIDE SEQUENCE [LARGE SCALE GENOMIC DNA]</scope>
    <source>
        <strain evidence="8 9">CGMCC 4.6945</strain>
    </source>
</reference>
<feature type="region of interest" description="Disordered" evidence="7">
    <location>
        <begin position="248"/>
        <end position="301"/>
    </location>
</feature>
<dbReference type="RefSeq" id="WP_090033768.1">
    <property type="nucleotide sequence ID" value="NZ_BONM01000009.1"/>
</dbReference>
<dbReference type="AlphaFoldDB" id="A0A1I0ZVI5"/>
<keyword evidence="3" id="KW-0812">Transmembrane</keyword>
<evidence type="ECO:0000256" key="1">
    <source>
        <dbReference type="ARBA" id="ARBA00004370"/>
    </source>
</evidence>
<evidence type="ECO:0000256" key="7">
    <source>
        <dbReference type="SAM" id="MobiDB-lite"/>
    </source>
</evidence>
<keyword evidence="5" id="KW-0472">Membrane</keyword>
<accession>A0A1I0ZVI5</accession>
<protein>
    <recommendedName>
        <fullName evidence="6">SURF1-like protein</fullName>
    </recommendedName>
</protein>
<dbReference type="Pfam" id="PF02104">
    <property type="entry name" value="SURF1"/>
    <property type="match status" value="1"/>
</dbReference>
<keyword evidence="4" id="KW-1133">Transmembrane helix</keyword>
<dbReference type="PROSITE" id="PS50895">
    <property type="entry name" value="SURF1"/>
    <property type="match status" value="1"/>
</dbReference>
<dbReference type="Proteomes" id="UP000199012">
    <property type="component" value="Unassembled WGS sequence"/>
</dbReference>
<keyword evidence="9" id="KW-1185">Reference proteome</keyword>
<dbReference type="OrthoDB" id="9807214at2"/>
<evidence type="ECO:0000256" key="6">
    <source>
        <dbReference type="RuleBase" id="RU363076"/>
    </source>
</evidence>
<dbReference type="PROSITE" id="PS51257">
    <property type="entry name" value="PROKAR_LIPOPROTEIN"/>
    <property type="match status" value="1"/>
</dbReference>
<organism evidence="8 9">
    <name type="scientific">Cellulomonas marina</name>
    <dbReference type="NCBI Taxonomy" id="988821"/>
    <lineage>
        <taxon>Bacteria</taxon>
        <taxon>Bacillati</taxon>
        <taxon>Actinomycetota</taxon>
        <taxon>Actinomycetes</taxon>
        <taxon>Micrococcales</taxon>
        <taxon>Cellulomonadaceae</taxon>
        <taxon>Cellulomonas</taxon>
    </lineage>
</organism>
<evidence type="ECO:0000313" key="9">
    <source>
        <dbReference type="Proteomes" id="UP000199012"/>
    </source>
</evidence>
<dbReference type="CDD" id="cd06662">
    <property type="entry name" value="SURF1"/>
    <property type="match status" value="1"/>
</dbReference>
<dbReference type="PANTHER" id="PTHR23427">
    <property type="entry name" value="SURFEIT LOCUS PROTEIN"/>
    <property type="match status" value="1"/>
</dbReference>
<dbReference type="InterPro" id="IPR002994">
    <property type="entry name" value="Surf1/Shy1"/>
</dbReference>
<dbReference type="GO" id="GO:0005886">
    <property type="term" value="C:plasma membrane"/>
    <property type="evidence" value="ECO:0007669"/>
    <property type="project" value="UniProtKB-SubCell"/>
</dbReference>
<dbReference type="PANTHER" id="PTHR23427:SF2">
    <property type="entry name" value="SURFEIT LOCUS PROTEIN 1"/>
    <property type="match status" value="1"/>
</dbReference>
<evidence type="ECO:0000256" key="3">
    <source>
        <dbReference type="ARBA" id="ARBA00022692"/>
    </source>
</evidence>
<comment type="similarity">
    <text evidence="2 6">Belongs to the SURF1 family.</text>
</comment>
<sequence length="301" mass="31559">MSPARRRAAGLVAVAVALAVACTFLGRWQWHRHVDRAAAVDLVETNWRAPAVPLEQLVDPGGAIDPDLQWRTVTVVGRYVGEGVLLRNRPVEARPAYHVLGLVEVASTGALLVVDRGWVPASTGAARAPAAPTGEVTLTVRLRPLEDAGTRSAPAGQVQTIAVAPVAAAAGVPAPAAGDAYGAFGTQAGPDPVTASTPDADALGQLPPPDVDLGSHLSYAFQWWVFALGALVSFSLLARRELVDERAEAEEGALPGPAGDEPVPAPEPRPVGARRAPRREGRAEEEEDRLVDAWLQGGDRR</sequence>
<dbReference type="STRING" id="988821.SAMN05421867_11294"/>
<name>A0A1I0ZVI5_9CELL</name>
<evidence type="ECO:0000313" key="8">
    <source>
        <dbReference type="EMBL" id="SFB28430.1"/>
    </source>
</evidence>
<evidence type="ECO:0000256" key="2">
    <source>
        <dbReference type="ARBA" id="ARBA00007165"/>
    </source>
</evidence>
<feature type="region of interest" description="Disordered" evidence="7">
    <location>
        <begin position="183"/>
        <end position="207"/>
    </location>
</feature>
<dbReference type="EMBL" id="FOKA01000012">
    <property type="protein sequence ID" value="SFB28430.1"/>
    <property type="molecule type" value="Genomic_DNA"/>
</dbReference>
<gene>
    <name evidence="8" type="ORF">SAMN05421867_11294</name>
</gene>
<evidence type="ECO:0000256" key="5">
    <source>
        <dbReference type="ARBA" id="ARBA00023136"/>
    </source>
</evidence>
<comment type="subcellular location">
    <subcellularLocation>
        <location evidence="6">Cell membrane</location>
        <topology evidence="6">Multi-pass membrane protein</topology>
    </subcellularLocation>
    <subcellularLocation>
        <location evidence="1">Membrane</location>
    </subcellularLocation>
</comment>
<feature type="compositionally biased region" description="Low complexity" evidence="7">
    <location>
        <begin position="252"/>
        <end position="262"/>
    </location>
</feature>
<proteinExistence type="inferred from homology"/>
<evidence type="ECO:0000256" key="4">
    <source>
        <dbReference type="ARBA" id="ARBA00022989"/>
    </source>
</evidence>
<keyword evidence="6" id="KW-1003">Cell membrane</keyword>